<keyword evidence="2" id="KW-1185">Reference proteome</keyword>
<dbReference type="Proteomes" id="UP000325003">
    <property type="component" value="Unassembled WGS sequence"/>
</dbReference>
<sequence length="69" mass="7636">MKISASLPDEDVEFLDRYAADHGESRSGALHRAVALLRHRDLGDQYEAAWASDNADDWHGTLRDGLAAE</sequence>
<protein>
    <submittedName>
        <fullName evidence="1">Antitoxin</fullName>
    </submittedName>
</protein>
<accession>A0A5B1LQG5</accession>
<organism evidence="1 2">
    <name type="scientific">Nocardioides humilatus</name>
    <dbReference type="NCBI Taxonomy" id="2607660"/>
    <lineage>
        <taxon>Bacteria</taxon>
        <taxon>Bacillati</taxon>
        <taxon>Actinomycetota</taxon>
        <taxon>Actinomycetes</taxon>
        <taxon>Propionibacteriales</taxon>
        <taxon>Nocardioidaceae</taxon>
        <taxon>Nocardioides</taxon>
    </lineage>
</organism>
<comment type="caution">
    <text evidence="1">The sequence shown here is derived from an EMBL/GenBank/DDBJ whole genome shotgun (WGS) entry which is preliminary data.</text>
</comment>
<dbReference type="EMBL" id="VUJV01000001">
    <property type="protein sequence ID" value="KAA1421929.1"/>
    <property type="molecule type" value="Genomic_DNA"/>
</dbReference>
<proteinExistence type="predicted"/>
<reference evidence="1 2" key="1">
    <citation type="submission" date="2019-09" db="EMBL/GenBank/DDBJ databases">
        <title>Nocardioides panacisoli sp. nov., isolated from the soil of a ginseng field.</title>
        <authorList>
            <person name="Cho C."/>
        </authorList>
    </citation>
    <scope>NUCLEOTIDE SEQUENCE [LARGE SCALE GENOMIC DNA]</scope>
    <source>
        <strain evidence="1 2">BN130099</strain>
    </source>
</reference>
<name>A0A5B1LQG5_9ACTN</name>
<dbReference type="RefSeq" id="WP_149727390.1">
    <property type="nucleotide sequence ID" value="NZ_VUJV01000001.1"/>
</dbReference>
<gene>
    <name evidence="1" type="ORF">F0U44_06590</name>
</gene>
<evidence type="ECO:0000313" key="2">
    <source>
        <dbReference type="Proteomes" id="UP000325003"/>
    </source>
</evidence>
<evidence type="ECO:0000313" key="1">
    <source>
        <dbReference type="EMBL" id="KAA1421929.1"/>
    </source>
</evidence>
<reference evidence="1 2" key="2">
    <citation type="submission" date="2019-09" db="EMBL/GenBank/DDBJ databases">
        <authorList>
            <person name="Jin C."/>
        </authorList>
    </citation>
    <scope>NUCLEOTIDE SEQUENCE [LARGE SCALE GENOMIC DNA]</scope>
    <source>
        <strain evidence="1 2">BN130099</strain>
    </source>
</reference>
<dbReference type="AlphaFoldDB" id="A0A5B1LQG5"/>